<dbReference type="KEGG" id="lti:JW886_08980"/>
<accession>A0AA45KFV3</accession>
<dbReference type="Proteomes" id="UP000663608">
    <property type="component" value="Chromosome"/>
</dbReference>
<dbReference type="SMART" id="SM00047">
    <property type="entry name" value="LYZ2"/>
    <property type="match status" value="1"/>
</dbReference>
<evidence type="ECO:0000313" key="7">
    <source>
        <dbReference type="Proteomes" id="UP000663608"/>
    </source>
</evidence>
<dbReference type="Gene3D" id="3.90.1720.10">
    <property type="entry name" value="endopeptidase domain like (from Nostoc punctiforme)"/>
    <property type="match status" value="1"/>
</dbReference>
<evidence type="ECO:0000256" key="3">
    <source>
        <dbReference type="SAM" id="MobiDB-lite"/>
    </source>
</evidence>
<dbReference type="PROSITE" id="PS50911">
    <property type="entry name" value="CHAP"/>
    <property type="match status" value="1"/>
</dbReference>
<dbReference type="InterPro" id="IPR007921">
    <property type="entry name" value="CHAP_dom"/>
</dbReference>
<comment type="similarity">
    <text evidence="1">Belongs to the glycosyl hydrolase 73 family.</text>
</comment>
<keyword evidence="2" id="KW-0378">Hydrolase</keyword>
<dbReference type="NCBIfam" id="NF006362">
    <property type="entry name" value="PRK08581.1-4"/>
    <property type="match status" value="1"/>
</dbReference>
<evidence type="ECO:0000259" key="5">
    <source>
        <dbReference type="PROSITE" id="PS50911"/>
    </source>
</evidence>
<feature type="compositionally biased region" description="Polar residues" evidence="3">
    <location>
        <begin position="171"/>
        <end position="211"/>
    </location>
</feature>
<dbReference type="RefSeq" id="WP_205871908.1">
    <property type="nucleotide sequence ID" value="NZ_CP070872.1"/>
</dbReference>
<protein>
    <submittedName>
        <fullName evidence="6">Amidase domain-containing protein</fullName>
    </submittedName>
</protein>
<dbReference type="PANTHER" id="PTHR33308">
    <property type="entry name" value="PEPTIDOGLYCAN HYDROLASE FLGJ"/>
    <property type="match status" value="1"/>
</dbReference>
<organism evidence="6 7">
    <name type="scientific">Lactococcus taiwanensis</name>
    <dbReference type="NCBI Taxonomy" id="1151742"/>
    <lineage>
        <taxon>Bacteria</taxon>
        <taxon>Bacillati</taxon>
        <taxon>Bacillota</taxon>
        <taxon>Bacilli</taxon>
        <taxon>Lactobacillales</taxon>
        <taxon>Streptococcaceae</taxon>
        <taxon>Lactococcus</taxon>
    </lineage>
</organism>
<evidence type="ECO:0000256" key="2">
    <source>
        <dbReference type="ARBA" id="ARBA00022801"/>
    </source>
</evidence>
<feature type="compositionally biased region" description="Polar residues" evidence="3">
    <location>
        <begin position="46"/>
        <end position="57"/>
    </location>
</feature>
<evidence type="ECO:0000256" key="1">
    <source>
        <dbReference type="ARBA" id="ARBA00010266"/>
    </source>
</evidence>
<sequence>MNKKNRRVNTNLKLLAGTTLLISLGSFGGAAKAADLTSTLSNDATTMTSEKGTATNLTSSSSADETSSSSQESSTSESSDESTNNSGTTDEGDKTTTGNSSSAAVGGESSGTSSSKPKPSSSEKPSTTRPSTTTKPSTSQKAPSSPSKSSEAKSTGSQSKVAVSPSLAAPQANQTSTATPVATPTENAQSYVGGTYAQPASNTSVTRTASEAGTGDSVYEGPTLKKIQAAKTIDKIDNSSTEAFIKSIAPRIQILAGKNNLFASIILAQAILESGSGQSDMAVNYFNIFNITGSYFGKSISFKTQEYAGDQAYLMEQSFRVYSNYDQSLEDYINLMLSGTTWNPNIYAGSWKTHAKNYTEAAQALQGVFATDPEYAQKLIDLIQEYHLDFYDNVDSKTEVWGENIPTSPVMTSKAAESDFPAYNGVEYPGAESYAFGNCTQYVYNRIIQLGGKIGTHMGNGGEWGVNAQQQGYFTTMVPTEGYAVSFPPGVAGSSSEYGHVAFVEKVYDDHSILVSEMNVRGNNVVSQRHISASVAALATYIQPK</sequence>
<feature type="domain" description="Peptidase C51" evidence="5">
    <location>
        <begin position="414"/>
        <end position="543"/>
    </location>
</feature>
<keyword evidence="7" id="KW-1185">Reference proteome</keyword>
<feature type="region of interest" description="Disordered" evidence="3">
    <location>
        <begin position="46"/>
        <end position="218"/>
    </location>
</feature>
<proteinExistence type="inferred from homology"/>
<feature type="signal peptide" evidence="4">
    <location>
        <begin position="1"/>
        <end position="33"/>
    </location>
</feature>
<name>A0AA45KFV3_9LACT</name>
<dbReference type="InterPro" id="IPR051056">
    <property type="entry name" value="Glycosyl_Hydrolase_73"/>
</dbReference>
<evidence type="ECO:0000313" key="6">
    <source>
        <dbReference type="EMBL" id="QSE76580.1"/>
    </source>
</evidence>
<dbReference type="InterPro" id="IPR038765">
    <property type="entry name" value="Papain-like_cys_pep_sf"/>
</dbReference>
<dbReference type="PRINTS" id="PR01002">
    <property type="entry name" value="FLGFLGJ"/>
</dbReference>
<gene>
    <name evidence="6" type="ORF">JW886_08980</name>
</gene>
<evidence type="ECO:0000256" key="4">
    <source>
        <dbReference type="SAM" id="SignalP"/>
    </source>
</evidence>
<dbReference type="Gene3D" id="4.10.80.30">
    <property type="entry name" value="DNA polymerase, domain 6"/>
    <property type="match status" value="1"/>
</dbReference>
<dbReference type="GO" id="GO:0004040">
    <property type="term" value="F:amidase activity"/>
    <property type="evidence" value="ECO:0007669"/>
    <property type="project" value="InterPro"/>
</dbReference>
<keyword evidence="4" id="KW-0732">Signal</keyword>
<dbReference type="SUPFAM" id="SSF54001">
    <property type="entry name" value="Cysteine proteinases"/>
    <property type="match status" value="1"/>
</dbReference>
<dbReference type="AlphaFoldDB" id="A0AA45KFV3"/>
<dbReference type="Gene3D" id="1.10.530.10">
    <property type="match status" value="1"/>
</dbReference>
<feature type="chain" id="PRO_5041376794" evidence="4">
    <location>
        <begin position="34"/>
        <end position="545"/>
    </location>
</feature>
<dbReference type="PANTHER" id="PTHR33308:SF9">
    <property type="entry name" value="PEPTIDOGLYCAN HYDROLASE FLGJ"/>
    <property type="match status" value="1"/>
</dbReference>
<dbReference type="Pfam" id="PF01832">
    <property type="entry name" value="Glucosaminidase"/>
    <property type="match status" value="1"/>
</dbReference>
<dbReference type="EMBL" id="CP070872">
    <property type="protein sequence ID" value="QSE76580.1"/>
    <property type="molecule type" value="Genomic_DNA"/>
</dbReference>
<dbReference type="Pfam" id="PF05257">
    <property type="entry name" value="CHAP"/>
    <property type="match status" value="1"/>
</dbReference>
<reference evidence="6 7" key="1">
    <citation type="submission" date="2021-02" db="EMBL/GenBank/DDBJ databases">
        <title>Complete genome sequence of Lactococcus lactis strain K_LL004.</title>
        <authorList>
            <person name="Kim H.B."/>
        </authorList>
    </citation>
    <scope>NUCLEOTIDE SEQUENCE [LARGE SCALE GENOMIC DNA]</scope>
    <source>
        <strain evidence="6 7">K_LL004</strain>
    </source>
</reference>
<feature type="compositionally biased region" description="Low complexity" evidence="3">
    <location>
        <begin position="58"/>
        <end position="160"/>
    </location>
</feature>
<dbReference type="InterPro" id="IPR002901">
    <property type="entry name" value="MGlyc_endo_b_GlcNAc-like_dom"/>
</dbReference>